<organism evidence="1 2">
    <name type="scientific">Zalaria obscura</name>
    <dbReference type="NCBI Taxonomy" id="2024903"/>
    <lineage>
        <taxon>Eukaryota</taxon>
        <taxon>Fungi</taxon>
        <taxon>Dikarya</taxon>
        <taxon>Ascomycota</taxon>
        <taxon>Pezizomycotina</taxon>
        <taxon>Dothideomycetes</taxon>
        <taxon>Dothideomycetidae</taxon>
        <taxon>Dothideales</taxon>
        <taxon>Zalariaceae</taxon>
        <taxon>Zalaria</taxon>
    </lineage>
</organism>
<keyword evidence="1" id="KW-0436">Ligase</keyword>
<dbReference type="EC" id="6.5.1.3" evidence="1"/>
<keyword evidence="2" id="KW-1185">Reference proteome</keyword>
<reference evidence="1" key="1">
    <citation type="submission" date="2024-02" db="EMBL/GenBank/DDBJ databases">
        <title>Metagenome Assembled Genome of Zalaria obscura JY119.</title>
        <authorList>
            <person name="Vighnesh L."/>
            <person name="Jagadeeshwari U."/>
            <person name="Venkata Ramana C."/>
            <person name="Sasikala C."/>
        </authorList>
    </citation>
    <scope>NUCLEOTIDE SEQUENCE</scope>
    <source>
        <strain evidence="1">JY119</strain>
    </source>
</reference>
<dbReference type="Proteomes" id="UP001320706">
    <property type="component" value="Unassembled WGS sequence"/>
</dbReference>
<evidence type="ECO:0000313" key="1">
    <source>
        <dbReference type="EMBL" id="KAK8196660.1"/>
    </source>
</evidence>
<name>A0ACC3S591_9PEZI</name>
<proteinExistence type="predicted"/>
<evidence type="ECO:0000313" key="2">
    <source>
        <dbReference type="Proteomes" id="UP001320706"/>
    </source>
</evidence>
<sequence length="971" mass="109171">MPSPALKPSPLSAVDNLPNSPTDLEEDVASVIAPLDSSGFEQSLVLSPHKANTEESRWLEEDASDSGQGALVSVQSTRLLLALPEPRPDTASSTNLRSSACPASPTNGFGIALRWAALQHTSRQGVEPKSTRQSSLPTKYRRRSHSNMVEREGAPHRSQDVHEVAEMLRGLQAHQSKKGGKGGFSCKKNTFSVVGSDITVDSWRMQDWDYKKPNLPTYARGLFTTTNSKGNPEIVVRGYDKFFNHGEVRKTEWRNVEQNTRGLYELSVKENGCIIFISGLEDGTLLVCSKHSTGPREDADTSHAIAGERWVDKHLATVGKSRRDLAFKLRAMNATAVAELCDDEFEEHVLAYNPETAGLYLHGINLNLPEFVTYSGKEVDRFATEWGFKKTMHLIEEDISQVKTFLDKVAETGSYDGRETEGFVIRCQARDSSGAPWEDWFFKYKFEEPYLMYRQWRECTKAIIAGKPPKYKKHKDITEQYLQYARRRLHENPEIGKLYNQNHGIIKLRDDFLAERGLKGSDIIRQELEAGEETGSAVTKDVVLVPVATIGCGKTTVALALAKLFHWGHIQNDNIQGKQRPQRFASKICETLAEYPAMIADRNNHQRRERKQLIEDVQKIIPKAHFVALHYVHDRGNFDQIRQIMRERVLSRGDNHQTIQAGSKGQEEIIGIMEGFLHRFEPVNLERDPDDGFDFVIDLDVTASSRENLETVVARLNSEYPKLFGKMPTGEDLDNAIEAALSDYKPDIKHEIGDRGSNKSKGKNNNKQQSTQQNGAAQKPKEKERKPEYFGITLPTSRITSILDAVFQAADAESAKMYRILHSQRRVQSEFHVTLIHRASAGQSPQNQEYWDSLVGLHKNARNAEGADVNAEIELGQCKVLLERIVWNDRVMCFVVRLNPVDGSAMEWRSVNPMAHVTVGTADQSIKPVESNDLLARWLKEGSGPQTGIMETQVKGYVELPGSVKPFLQRS</sequence>
<gene>
    <name evidence="1" type="primary">trl1</name>
    <name evidence="1" type="ORF">M8818_006827</name>
</gene>
<protein>
    <submittedName>
        <fullName evidence="1">tRNA ligase</fullName>
        <ecNumber evidence="1">6.5.1.3</ecNumber>
    </submittedName>
</protein>
<comment type="caution">
    <text evidence="1">The sequence shown here is derived from an EMBL/GenBank/DDBJ whole genome shotgun (WGS) entry which is preliminary data.</text>
</comment>
<dbReference type="EMBL" id="JAMKPW020000041">
    <property type="protein sequence ID" value="KAK8196660.1"/>
    <property type="molecule type" value="Genomic_DNA"/>
</dbReference>
<accession>A0ACC3S591</accession>